<reference evidence="1" key="1">
    <citation type="submission" date="2021-03" db="EMBL/GenBank/DDBJ databases">
        <authorList>
            <consortium name="DOE Joint Genome Institute"/>
            <person name="Ahrendt S."/>
            <person name="Looney B.P."/>
            <person name="Miyauchi S."/>
            <person name="Morin E."/>
            <person name="Drula E."/>
            <person name="Courty P.E."/>
            <person name="Chicoki N."/>
            <person name="Fauchery L."/>
            <person name="Kohler A."/>
            <person name="Kuo A."/>
            <person name="Labutti K."/>
            <person name="Pangilinan J."/>
            <person name="Lipzen A."/>
            <person name="Riley R."/>
            <person name="Andreopoulos W."/>
            <person name="He G."/>
            <person name="Johnson J."/>
            <person name="Barry K.W."/>
            <person name="Grigoriev I.V."/>
            <person name="Nagy L."/>
            <person name="Hibbett D."/>
            <person name="Henrissat B."/>
            <person name="Matheny P.B."/>
            <person name="Labbe J."/>
            <person name="Martin F."/>
        </authorList>
    </citation>
    <scope>NUCLEOTIDE SEQUENCE</scope>
    <source>
        <strain evidence="1">HHB10654</strain>
    </source>
</reference>
<reference evidence="1" key="2">
    <citation type="journal article" date="2022" name="New Phytol.">
        <title>Evolutionary transition to the ectomycorrhizal habit in the genomes of a hyperdiverse lineage of mushroom-forming fungi.</title>
        <authorList>
            <person name="Looney B."/>
            <person name="Miyauchi S."/>
            <person name="Morin E."/>
            <person name="Drula E."/>
            <person name="Courty P.E."/>
            <person name="Kohler A."/>
            <person name="Kuo A."/>
            <person name="LaButti K."/>
            <person name="Pangilinan J."/>
            <person name="Lipzen A."/>
            <person name="Riley R."/>
            <person name="Andreopoulos W."/>
            <person name="He G."/>
            <person name="Johnson J."/>
            <person name="Nolan M."/>
            <person name="Tritt A."/>
            <person name="Barry K.W."/>
            <person name="Grigoriev I.V."/>
            <person name="Nagy L.G."/>
            <person name="Hibbett D."/>
            <person name="Henrissat B."/>
            <person name="Matheny P.B."/>
            <person name="Labbe J."/>
            <person name="Martin F.M."/>
        </authorList>
    </citation>
    <scope>NUCLEOTIDE SEQUENCE</scope>
    <source>
        <strain evidence="1">HHB10654</strain>
    </source>
</reference>
<proteinExistence type="predicted"/>
<name>A0ACB8SSN5_9AGAM</name>
<accession>A0ACB8SSN5</accession>
<dbReference type="Proteomes" id="UP000814140">
    <property type="component" value="Unassembled WGS sequence"/>
</dbReference>
<keyword evidence="2" id="KW-1185">Reference proteome</keyword>
<dbReference type="EMBL" id="MU277231">
    <property type="protein sequence ID" value="KAI0058816.1"/>
    <property type="molecule type" value="Genomic_DNA"/>
</dbReference>
<evidence type="ECO:0000313" key="2">
    <source>
        <dbReference type="Proteomes" id="UP000814140"/>
    </source>
</evidence>
<sequence length="220" mass="24733">MSSCPVCLETLNQPTSLPCGHMFCFDCVQMSARASRSLSEMNCPTCRAPCPKVSVDLRIVPHHLRPFVFSPFRRVYLNGDVDTADVAPSASADDASRQHIARLQASNTDMVKECTVLRQRAHRLWTVLVARELAATEHARLIRKERDEMAQKYETSKRKIASLEQRRGGEHEKRDRGATPVDRHDEFAPLFTTPVGPKVGLTRSNEARPAKRQRLCPCPA</sequence>
<organism evidence="1 2">
    <name type="scientific">Artomyces pyxidatus</name>
    <dbReference type="NCBI Taxonomy" id="48021"/>
    <lineage>
        <taxon>Eukaryota</taxon>
        <taxon>Fungi</taxon>
        <taxon>Dikarya</taxon>
        <taxon>Basidiomycota</taxon>
        <taxon>Agaricomycotina</taxon>
        <taxon>Agaricomycetes</taxon>
        <taxon>Russulales</taxon>
        <taxon>Auriscalpiaceae</taxon>
        <taxon>Artomyces</taxon>
    </lineage>
</organism>
<comment type="caution">
    <text evidence="1">The sequence shown here is derived from an EMBL/GenBank/DDBJ whole genome shotgun (WGS) entry which is preliminary data.</text>
</comment>
<gene>
    <name evidence="1" type="ORF">BV25DRAFT_1829570</name>
</gene>
<evidence type="ECO:0000313" key="1">
    <source>
        <dbReference type="EMBL" id="KAI0058816.1"/>
    </source>
</evidence>
<protein>
    <submittedName>
        <fullName evidence="1">Uncharacterized protein</fullName>
    </submittedName>
</protein>